<geneLocation type="plasmid" evidence="8">
    <name>pjcm18538 dna</name>
</geneLocation>
<dbReference type="KEGG" id="marz:MARA_33730"/>
<evidence type="ECO:0000256" key="4">
    <source>
        <dbReference type="PROSITE-ProRule" id="PRU01100"/>
    </source>
</evidence>
<feature type="active site" description="Proton donor" evidence="4">
    <location>
        <position position="151"/>
    </location>
</feature>
<dbReference type="SUPFAM" id="SSF51445">
    <property type="entry name" value="(Trans)glycosidases"/>
    <property type="match status" value="1"/>
</dbReference>
<evidence type="ECO:0000313" key="7">
    <source>
        <dbReference type="EMBL" id="BBY49905.1"/>
    </source>
</evidence>
<keyword evidence="3 4" id="KW-0326">Glycosidase</keyword>
<sequence>MIATRRYARRLVTGLLAASLWLGVGCASQPAAQSSGVVPAHPVSWGVFLPDDSSGSSALSVVTQMAGAPPRYLLQFAAIDDPVPFAKLGAAQAAGALPILTLEMWQPGAGVEQPAYALRRVTAGDFDAQLDRWARELAGWGQPVILRVNHEMNAPHYPWSVGVNGNTAKDSVAAWKHIRERFVIAKADRVSFMWCPDATSEGADDMVAAFPGVDSVEVLGLDGYNWGDGDGKSWRSPGDVFGQALDRLRGVDGEHDILIAETASAEGPVSGTDKADWIYGLFDFLATQERVRGLVWFQAVKERDWRFNSSPQAQEAFKQAVAKQSSG</sequence>
<evidence type="ECO:0000313" key="8">
    <source>
        <dbReference type="Proteomes" id="UP000467428"/>
    </source>
</evidence>
<evidence type="ECO:0000259" key="6">
    <source>
        <dbReference type="PROSITE" id="PS51764"/>
    </source>
</evidence>
<dbReference type="PANTHER" id="PTHR40079">
    <property type="entry name" value="MANNAN ENDO-1,4-BETA-MANNOSIDASE E-RELATED"/>
    <property type="match status" value="1"/>
</dbReference>
<dbReference type="PROSITE" id="PS51257">
    <property type="entry name" value="PROKAR_LIPOPROTEIN"/>
    <property type="match status" value="1"/>
</dbReference>
<feature type="signal peptide" evidence="5">
    <location>
        <begin position="1"/>
        <end position="27"/>
    </location>
</feature>
<feature type="domain" description="GH26" evidence="6">
    <location>
        <begin position="11"/>
        <end position="327"/>
    </location>
</feature>
<accession>A0A7I7S1R5</accession>
<dbReference type="Pfam" id="PF02156">
    <property type="entry name" value="Glyco_hydro_26"/>
    <property type="match status" value="1"/>
</dbReference>
<keyword evidence="2 4" id="KW-0378">Hydrolase</keyword>
<dbReference type="InterPro" id="IPR022790">
    <property type="entry name" value="GH26_dom"/>
</dbReference>
<reference evidence="7 8" key="1">
    <citation type="journal article" date="2019" name="Emerg. Microbes Infect.">
        <title>Comprehensive subspecies identification of 175 nontuberculous mycobacteria species based on 7547 genomic profiles.</title>
        <authorList>
            <person name="Matsumoto Y."/>
            <person name="Kinjo T."/>
            <person name="Motooka D."/>
            <person name="Nabeya D."/>
            <person name="Jung N."/>
            <person name="Uechi K."/>
            <person name="Horii T."/>
            <person name="Iida T."/>
            <person name="Fujita J."/>
            <person name="Nakamura S."/>
        </authorList>
    </citation>
    <scope>NUCLEOTIDE SEQUENCE [LARGE SCALE GENOMIC DNA]</scope>
    <source>
        <strain evidence="7 8">JCM 18538</strain>
    </source>
</reference>
<evidence type="ECO:0000256" key="3">
    <source>
        <dbReference type="ARBA" id="ARBA00023295"/>
    </source>
</evidence>
<dbReference type="InterPro" id="IPR017853">
    <property type="entry name" value="GH"/>
</dbReference>
<dbReference type="InterPro" id="IPR000805">
    <property type="entry name" value="Glyco_hydro_26"/>
</dbReference>
<dbReference type="Gene3D" id="3.20.20.80">
    <property type="entry name" value="Glycosidases"/>
    <property type="match status" value="1"/>
</dbReference>
<evidence type="ECO:0000256" key="5">
    <source>
        <dbReference type="SAM" id="SignalP"/>
    </source>
</evidence>
<proteinExistence type="inferred from homology"/>
<dbReference type="EMBL" id="AP022593">
    <property type="protein sequence ID" value="BBY49905.1"/>
    <property type="molecule type" value="Genomic_DNA"/>
</dbReference>
<evidence type="ECO:0000256" key="2">
    <source>
        <dbReference type="ARBA" id="ARBA00022801"/>
    </source>
</evidence>
<dbReference type="RefSeq" id="WP_163919458.1">
    <property type="nucleotide sequence ID" value="NZ_AP022593.1"/>
</dbReference>
<feature type="chain" id="PRO_5029725329" description="GH26 domain-containing protein" evidence="5">
    <location>
        <begin position="28"/>
        <end position="327"/>
    </location>
</feature>
<dbReference type="GO" id="GO:0006080">
    <property type="term" value="P:substituted mannan metabolic process"/>
    <property type="evidence" value="ECO:0007669"/>
    <property type="project" value="InterPro"/>
</dbReference>
<dbReference type="AlphaFoldDB" id="A0A7I7S1R5"/>
<organism evidence="7 8">
    <name type="scientific">Mycolicibacterium arabiense</name>
    <dbReference type="NCBI Taxonomy" id="1286181"/>
    <lineage>
        <taxon>Bacteria</taxon>
        <taxon>Bacillati</taxon>
        <taxon>Actinomycetota</taxon>
        <taxon>Actinomycetes</taxon>
        <taxon>Mycobacteriales</taxon>
        <taxon>Mycobacteriaceae</taxon>
        <taxon>Mycolicibacterium</taxon>
    </lineage>
</organism>
<dbReference type="PROSITE" id="PS51764">
    <property type="entry name" value="GH26"/>
    <property type="match status" value="1"/>
</dbReference>
<name>A0A7I7S1R5_9MYCO</name>
<evidence type="ECO:0000256" key="1">
    <source>
        <dbReference type="ARBA" id="ARBA00007754"/>
    </source>
</evidence>
<comment type="similarity">
    <text evidence="1 4">Belongs to the glycosyl hydrolase 26 family.</text>
</comment>
<gene>
    <name evidence="7" type="ORF">MARA_33730</name>
</gene>
<feature type="active site" description="Nucleophile" evidence="4">
    <location>
        <position position="261"/>
    </location>
</feature>
<dbReference type="GO" id="GO:0016985">
    <property type="term" value="F:mannan endo-1,4-beta-mannosidase activity"/>
    <property type="evidence" value="ECO:0007669"/>
    <property type="project" value="InterPro"/>
</dbReference>
<keyword evidence="8" id="KW-1185">Reference proteome</keyword>
<protein>
    <recommendedName>
        <fullName evidence="6">GH26 domain-containing protein</fullName>
    </recommendedName>
</protein>
<dbReference type="PANTHER" id="PTHR40079:SF4">
    <property type="entry name" value="GH26 DOMAIN-CONTAINING PROTEIN-RELATED"/>
    <property type="match status" value="1"/>
</dbReference>
<keyword evidence="5" id="KW-0732">Signal</keyword>
<dbReference type="Proteomes" id="UP000467428">
    <property type="component" value="Chromosome"/>
</dbReference>